<keyword evidence="1" id="KW-0732">Signal</keyword>
<keyword evidence="3" id="KW-1185">Reference proteome</keyword>
<organism evidence="2 3">
    <name type="scientific">Cupriavidus malaysiensis</name>
    <dbReference type="NCBI Taxonomy" id="367825"/>
    <lineage>
        <taxon>Bacteria</taxon>
        <taxon>Pseudomonadati</taxon>
        <taxon>Pseudomonadota</taxon>
        <taxon>Betaproteobacteria</taxon>
        <taxon>Burkholderiales</taxon>
        <taxon>Burkholderiaceae</taxon>
        <taxon>Cupriavidus</taxon>
    </lineage>
</organism>
<dbReference type="Proteomes" id="UP000177515">
    <property type="component" value="Chromosome 1"/>
</dbReference>
<protein>
    <submittedName>
        <fullName evidence="2">Uncharacterized protein</fullName>
    </submittedName>
</protein>
<feature type="chain" id="PRO_5045395095" evidence="1">
    <location>
        <begin position="31"/>
        <end position="246"/>
    </location>
</feature>
<dbReference type="RefSeq" id="WP_071068836.1">
    <property type="nucleotide sequence ID" value="NZ_CP017754.1"/>
</dbReference>
<evidence type="ECO:0000256" key="1">
    <source>
        <dbReference type="SAM" id="SignalP"/>
    </source>
</evidence>
<dbReference type="EMBL" id="CP017754">
    <property type="protein sequence ID" value="AOZ05791.1"/>
    <property type="molecule type" value="Genomic_DNA"/>
</dbReference>
<proteinExistence type="predicted"/>
<evidence type="ECO:0000313" key="3">
    <source>
        <dbReference type="Proteomes" id="UP000177515"/>
    </source>
</evidence>
<evidence type="ECO:0000313" key="2">
    <source>
        <dbReference type="EMBL" id="AOZ05791.1"/>
    </source>
</evidence>
<name>A0ABM6F3H6_9BURK</name>
<gene>
    <name evidence="2" type="ORF">BKK80_08195</name>
</gene>
<reference evidence="2 3" key="1">
    <citation type="submission" date="2016-10" db="EMBL/GenBank/DDBJ databases">
        <title>Complete genome sequences of three Cupriavidus strains isolated from various Malaysian environments.</title>
        <authorList>
            <person name="Abdullah A.A.-A."/>
            <person name="Shafie N.A.H."/>
            <person name="Lau N.S."/>
        </authorList>
    </citation>
    <scope>NUCLEOTIDE SEQUENCE [LARGE SCALE GENOMIC DNA]</scope>
    <source>
        <strain evidence="2 3">USMAA1020</strain>
    </source>
</reference>
<feature type="signal peptide" evidence="1">
    <location>
        <begin position="1"/>
        <end position="30"/>
    </location>
</feature>
<sequence>MTRKTKYRLKQLNALAMAMLTGLEALPAFAQSDAERNVADSAGQPQDAVVSYVQEPVAQTPTLYPRVSFNATGSKEWHVYVDANLHAYHFDRQAVKDYHFNENNLGLGLEAGNDVFRIMVGQYHNSIWRNSTFFLAGYTPFQFDITSKDRVNLGPVAGVVSGYLEDTTVQVPYTITDPVRGFQSTRYRTENTQKPRGFMPAAGLLLSYEHDHKWGVNLIAVPNVKRAGIYGFVGVQGRIAIPSSWF</sequence>
<accession>A0ABM6F3H6</accession>